<evidence type="ECO:0000256" key="1">
    <source>
        <dbReference type="ARBA" id="ARBA00004141"/>
    </source>
</evidence>
<dbReference type="InterPro" id="IPR004841">
    <property type="entry name" value="AA-permease/SLC12A_dom"/>
</dbReference>
<feature type="transmembrane region" description="Helical" evidence="6">
    <location>
        <begin position="177"/>
        <end position="198"/>
    </location>
</feature>
<feature type="transmembrane region" description="Helical" evidence="6">
    <location>
        <begin position="423"/>
        <end position="446"/>
    </location>
</feature>
<dbReference type="Proteomes" id="UP000030751">
    <property type="component" value="Unassembled WGS sequence"/>
</dbReference>
<evidence type="ECO:0000259" key="7">
    <source>
        <dbReference type="Pfam" id="PF00324"/>
    </source>
</evidence>
<evidence type="ECO:0000256" key="2">
    <source>
        <dbReference type="ARBA" id="ARBA00022692"/>
    </source>
</evidence>
<feature type="transmembrane region" description="Helical" evidence="6">
    <location>
        <begin position="145"/>
        <end position="165"/>
    </location>
</feature>
<reference evidence="8" key="1">
    <citation type="submission" date="2011-10" db="EMBL/GenBank/DDBJ databases">
        <title>The Genome Sequence of Fusarium oxysporum HDV247.</title>
        <authorList>
            <consortium name="The Broad Institute Genome Sequencing Platform"/>
            <person name="Ma L.-J."/>
            <person name="Gale L.R."/>
            <person name="Schwartz D.C."/>
            <person name="Zhou S."/>
            <person name="Corby-Kistler H."/>
            <person name="Young S.K."/>
            <person name="Zeng Q."/>
            <person name="Gargeya S."/>
            <person name="Fitzgerald M."/>
            <person name="Haas B."/>
            <person name="Abouelleil A."/>
            <person name="Alvarado L."/>
            <person name="Arachchi H.M."/>
            <person name="Berlin A."/>
            <person name="Brown A."/>
            <person name="Chapman S.B."/>
            <person name="Chen Z."/>
            <person name="Dunbar C."/>
            <person name="Freedman E."/>
            <person name="Gearin G."/>
            <person name="Goldberg J."/>
            <person name="Griggs A."/>
            <person name="Gujja S."/>
            <person name="Heiman D."/>
            <person name="Howarth C."/>
            <person name="Larson L."/>
            <person name="Lui A."/>
            <person name="MacDonald P.J.P."/>
            <person name="Montmayeur A."/>
            <person name="Murphy C."/>
            <person name="Neiman D."/>
            <person name="Pearson M."/>
            <person name="Priest M."/>
            <person name="Roberts A."/>
            <person name="Saif S."/>
            <person name="Shea T."/>
            <person name="Shenoy N."/>
            <person name="Sisk P."/>
            <person name="Stolte C."/>
            <person name="Sykes S."/>
            <person name="Wortman J."/>
            <person name="Nusbaum C."/>
            <person name="Birren B."/>
        </authorList>
    </citation>
    <scope>NUCLEOTIDE SEQUENCE [LARGE SCALE GENOMIC DNA]</scope>
    <source>
        <strain evidence="8">HDV247</strain>
    </source>
</reference>
<feature type="transmembrane region" description="Helical" evidence="6">
    <location>
        <begin position="102"/>
        <end position="120"/>
    </location>
</feature>
<feature type="domain" description="Amino acid permease/ SLC12A" evidence="7">
    <location>
        <begin position="301"/>
        <end position="450"/>
    </location>
</feature>
<comment type="subcellular location">
    <subcellularLocation>
        <location evidence="1">Membrane</location>
        <topology evidence="1">Multi-pass membrane protein</topology>
    </subcellularLocation>
</comment>
<evidence type="ECO:0000256" key="3">
    <source>
        <dbReference type="ARBA" id="ARBA00022989"/>
    </source>
</evidence>
<evidence type="ECO:0000256" key="6">
    <source>
        <dbReference type="SAM" id="Phobius"/>
    </source>
</evidence>
<evidence type="ECO:0000256" key="5">
    <source>
        <dbReference type="SAM" id="MobiDB-lite"/>
    </source>
</evidence>
<evidence type="ECO:0000256" key="4">
    <source>
        <dbReference type="ARBA" id="ARBA00023136"/>
    </source>
</evidence>
<dbReference type="InterPro" id="IPR050524">
    <property type="entry name" value="APC_YAT"/>
</dbReference>
<evidence type="ECO:0000313" key="8">
    <source>
        <dbReference type="EMBL" id="EXA31278.1"/>
    </source>
</evidence>
<dbReference type="OrthoDB" id="40134at2759"/>
<feature type="transmembrane region" description="Helical" evidence="6">
    <location>
        <begin position="226"/>
        <end position="246"/>
    </location>
</feature>
<feature type="compositionally biased region" description="Basic and acidic residues" evidence="5">
    <location>
        <begin position="73"/>
        <end position="90"/>
    </location>
</feature>
<feature type="transmembrane region" description="Helical" evidence="6">
    <location>
        <begin position="395"/>
        <end position="417"/>
    </location>
</feature>
<protein>
    <recommendedName>
        <fullName evidence="7">Amino acid permease/ SLC12A domain-containing protein</fullName>
    </recommendedName>
</protein>
<reference evidence="8" key="2">
    <citation type="submission" date="2012-05" db="EMBL/GenBank/DDBJ databases">
        <title>Annotation of the Genome Sequence of Fusarium oxysporum HDV247.</title>
        <authorList>
            <consortium name="The Broad Institute Genomics Platform"/>
            <person name="Ma L.-J."/>
            <person name="Corby-Kistler H."/>
            <person name="Broz K."/>
            <person name="Gale L.R."/>
            <person name="Jonkers W."/>
            <person name="O'Donnell K."/>
            <person name="Ploetz R."/>
            <person name="Steinberg C."/>
            <person name="Schwartz D.C."/>
            <person name="VanEtten H."/>
            <person name="Zhou S."/>
            <person name="Young S.K."/>
            <person name="Zeng Q."/>
            <person name="Gargeya S."/>
            <person name="Fitzgerald M."/>
            <person name="Abouelleil A."/>
            <person name="Alvarado L."/>
            <person name="Chapman S.B."/>
            <person name="Gainer-Dewar J."/>
            <person name="Goldberg J."/>
            <person name="Griggs A."/>
            <person name="Gujja S."/>
            <person name="Hansen M."/>
            <person name="Howarth C."/>
            <person name="Imamovic A."/>
            <person name="Ireland A."/>
            <person name="Larimer J."/>
            <person name="McCowan C."/>
            <person name="Murphy C."/>
            <person name="Pearson M."/>
            <person name="Poon T.W."/>
            <person name="Priest M."/>
            <person name="Roberts A."/>
            <person name="Saif S."/>
            <person name="Shea T."/>
            <person name="Sykes S."/>
            <person name="Wortman J."/>
            <person name="Nusbaum C."/>
            <person name="Birren B."/>
        </authorList>
    </citation>
    <scope>NUCLEOTIDE SEQUENCE</scope>
    <source>
        <strain evidence="8">HDV247</strain>
    </source>
</reference>
<dbReference type="EMBL" id="JH651019">
    <property type="protein sequence ID" value="EXA31278.1"/>
    <property type="molecule type" value="Genomic_DNA"/>
</dbReference>
<sequence>MIDTRKTKEDPEALAAVPSHNAEVTTSTHDAVFGVITEDGPNYRDMSVNAELSLPFFAGLRLVRAGRVDRYFHHHDEDPDRPGRPVDSGRVRYTGHGPRRHLYDVIAALTTWGTYVIGPFKLKHPEIYGIEDATGLVFGPVGRELLSIGFSLSFTEIAAIIVILLASIRTLSRISFLAWVGLVAILVAISIVTIAVGVQDRPHDALAGPWTSDYKLVNNPSFTDTISAIATFVFANAGTPFYFPIVAEMRDHRDYSKAMLLCQGVVTLTYLVIAIIVYYYCGSYVASLALGSAGPLLKKIALASNGHAPKILLKTTTAGNPIYCVAVTSIFSLLTSLSVLSGPNQIFLWFQGLSTMCTLLTWSPICVAYLHFYGALKANRVDRRTLVHRAPLQPYGTIIVLVFFLIIIVFNGFAVFFPGNWDVYNFIIAYIGIPIFFILLFVFKLLKRTHWLTRSERDLYTGKAEIDTLDEIWRG</sequence>
<dbReference type="Gene3D" id="1.20.1740.10">
    <property type="entry name" value="Amino acid/polyamine transporter I"/>
    <property type="match status" value="1"/>
</dbReference>
<feature type="region of interest" description="Disordered" evidence="5">
    <location>
        <begin position="73"/>
        <end position="93"/>
    </location>
</feature>
<keyword evidence="4 6" id="KW-0472">Membrane</keyword>
<keyword evidence="2 6" id="KW-0812">Transmembrane</keyword>
<name>W9NET5_FUSOX</name>
<gene>
    <name evidence="8" type="ORF">FOVG_17403</name>
</gene>
<dbReference type="GO" id="GO:0015171">
    <property type="term" value="F:amino acid transmembrane transporter activity"/>
    <property type="evidence" value="ECO:0007669"/>
    <property type="project" value="TreeGrafter"/>
</dbReference>
<dbReference type="Pfam" id="PF00324">
    <property type="entry name" value="AA_permease"/>
    <property type="match status" value="1"/>
</dbReference>
<accession>W9NET5</accession>
<feature type="transmembrane region" description="Helical" evidence="6">
    <location>
        <begin position="258"/>
        <end position="278"/>
    </location>
</feature>
<proteinExistence type="predicted"/>
<dbReference type="PANTHER" id="PTHR43341">
    <property type="entry name" value="AMINO ACID PERMEASE"/>
    <property type="match status" value="1"/>
</dbReference>
<dbReference type="HOGENOM" id="CLU_574958_0_0_1"/>
<keyword evidence="3 6" id="KW-1133">Transmembrane helix</keyword>
<dbReference type="AlphaFoldDB" id="W9NET5"/>
<feature type="transmembrane region" description="Helical" evidence="6">
    <location>
        <begin position="346"/>
        <end position="374"/>
    </location>
</feature>
<dbReference type="GO" id="GO:0016020">
    <property type="term" value="C:membrane"/>
    <property type="evidence" value="ECO:0007669"/>
    <property type="project" value="UniProtKB-SubCell"/>
</dbReference>
<organism evidence="8">
    <name type="scientific">Fusarium oxysporum f. sp. pisi HDV247</name>
    <dbReference type="NCBI Taxonomy" id="1080344"/>
    <lineage>
        <taxon>Eukaryota</taxon>
        <taxon>Fungi</taxon>
        <taxon>Dikarya</taxon>
        <taxon>Ascomycota</taxon>
        <taxon>Pezizomycotina</taxon>
        <taxon>Sordariomycetes</taxon>
        <taxon>Hypocreomycetidae</taxon>
        <taxon>Hypocreales</taxon>
        <taxon>Nectriaceae</taxon>
        <taxon>Fusarium</taxon>
        <taxon>Fusarium oxysporum species complex</taxon>
    </lineage>
</organism>
<dbReference type="PANTHER" id="PTHR43341:SF39">
    <property type="entry name" value="AMINO ACID TRANSPORTER (EUROFUNG)-RELATED"/>
    <property type="match status" value="1"/>
</dbReference>